<feature type="region of interest" description="Disordered" evidence="1">
    <location>
        <begin position="1"/>
        <end position="46"/>
    </location>
</feature>
<accession>A0AAV9GBI2</accession>
<feature type="compositionally biased region" description="Polar residues" evidence="1">
    <location>
        <begin position="1"/>
        <end position="13"/>
    </location>
</feature>
<proteinExistence type="predicted"/>
<gene>
    <name evidence="3" type="ORF">QBC34DRAFT_415106</name>
</gene>
<evidence type="ECO:0000313" key="3">
    <source>
        <dbReference type="EMBL" id="KAK4444531.1"/>
    </source>
</evidence>
<dbReference type="AlphaFoldDB" id="A0AAV9GBI2"/>
<dbReference type="InterPro" id="IPR007125">
    <property type="entry name" value="H2A/H2B/H3"/>
</dbReference>
<sequence length="137" mass="15537">MASLTKETPQSSKRSQRIIARKPRFKTATTSEAAFTGDQAAAEERRQNARKKARAFALTLLSFRTLVRQITAEKLKKPDLRFEVEAFAALQQMTSEFFVSRFSAANKVRIHARRSTLQVEDLKFVDTVVANLSGIFR</sequence>
<comment type="caution">
    <text evidence="3">The sequence shown here is derived from an EMBL/GenBank/DDBJ whole genome shotgun (WGS) entry which is preliminary data.</text>
</comment>
<dbReference type="Proteomes" id="UP001321760">
    <property type="component" value="Unassembled WGS sequence"/>
</dbReference>
<dbReference type="Gene3D" id="1.10.20.10">
    <property type="entry name" value="Histone, subunit A"/>
    <property type="match status" value="1"/>
</dbReference>
<protein>
    <recommendedName>
        <fullName evidence="2">Core Histone H2A/H2B/H3 domain-containing protein</fullName>
    </recommendedName>
</protein>
<evidence type="ECO:0000259" key="2">
    <source>
        <dbReference type="Pfam" id="PF00125"/>
    </source>
</evidence>
<feature type="compositionally biased region" description="Basic residues" evidence="1">
    <location>
        <begin position="14"/>
        <end position="25"/>
    </location>
</feature>
<evidence type="ECO:0000256" key="1">
    <source>
        <dbReference type="SAM" id="MobiDB-lite"/>
    </source>
</evidence>
<dbReference type="Pfam" id="PF00125">
    <property type="entry name" value="Histone"/>
    <property type="match status" value="1"/>
</dbReference>
<evidence type="ECO:0000313" key="4">
    <source>
        <dbReference type="Proteomes" id="UP001321760"/>
    </source>
</evidence>
<keyword evidence="4" id="KW-1185">Reference proteome</keyword>
<dbReference type="InterPro" id="IPR009072">
    <property type="entry name" value="Histone-fold"/>
</dbReference>
<reference evidence="3" key="2">
    <citation type="submission" date="2023-05" db="EMBL/GenBank/DDBJ databases">
        <authorList>
            <consortium name="Lawrence Berkeley National Laboratory"/>
            <person name="Steindorff A."/>
            <person name="Hensen N."/>
            <person name="Bonometti L."/>
            <person name="Westerberg I."/>
            <person name="Brannstrom I.O."/>
            <person name="Guillou S."/>
            <person name="Cros-Aarteil S."/>
            <person name="Calhoun S."/>
            <person name="Haridas S."/>
            <person name="Kuo A."/>
            <person name="Mondo S."/>
            <person name="Pangilinan J."/>
            <person name="Riley R."/>
            <person name="Labutti K."/>
            <person name="Andreopoulos B."/>
            <person name="Lipzen A."/>
            <person name="Chen C."/>
            <person name="Yanf M."/>
            <person name="Daum C."/>
            <person name="Ng V."/>
            <person name="Clum A."/>
            <person name="Ohm R."/>
            <person name="Martin F."/>
            <person name="Silar P."/>
            <person name="Natvig D."/>
            <person name="Lalanne C."/>
            <person name="Gautier V."/>
            <person name="Ament-Velasquez S.L."/>
            <person name="Kruys A."/>
            <person name="Hutchinson M.I."/>
            <person name="Powell A.J."/>
            <person name="Barry K."/>
            <person name="Miller A.N."/>
            <person name="Grigoriev I.V."/>
            <person name="Debuchy R."/>
            <person name="Gladieux P."/>
            <person name="Thoren M.H."/>
            <person name="Johannesson H."/>
        </authorList>
    </citation>
    <scope>NUCLEOTIDE SEQUENCE</scope>
    <source>
        <strain evidence="3">PSN243</strain>
    </source>
</reference>
<organism evidence="3 4">
    <name type="scientific">Podospora aff. communis PSN243</name>
    <dbReference type="NCBI Taxonomy" id="3040156"/>
    <lineage>
        <taxon>Eukaryota</taxon>
        <taxon>Fungi</taxon>
        <taxon>Dikarya</taxon>
        <taxon>Ascomycota</taxon>
        <taxon>Pezizomycotina</taxon>
        <taxon>Sordariomycetes</taxon>
        <taxon>Sordariomycetidae</taxon>
        <taxon>Sordariales</taxon>
        <taxon>Podosporaceae</taxon>
        <taxon>Podospora</taxon>
    </lineage>
</organism>
<dbReference type="EMBL" id="MU865976">
    <property type="protein sequence ID" value="KAK4444531.1"/>
    <property type="molecule type" value="Genomic_DNA"/>
</dbReference>
<feature type="domain" description="Core Histone H2A/H2B/H3" evidence="2">
    <location>
        <begin position="43"/>
        <end position="124"/>
    </location>
</feature>
<name>A0AAV9GBI2_9PEZI</name>
<reference evidence="3" key="1">
    <citation type="journal article" date="2023" name="Mol. Phylogenet. Evol.">
        <title>Genome-scale phylogeny and comparative genomics of the fungal order Sordariales.</title>
        <authorList>
            <person name="Hensen N."/>
            <person name="Bonometti L."/>
            <person name="Westerberg I."/>
            <person name="Brannstrom I.O."/>
            <person name="Guillou S."/>
            <person name="Cros-Aarteil S."/>
            <person name="Calhoun S."/>
            <person name="Haridas S."/>
            <person name="Kuo A."/>
            <person name="Mondo S."/>
            <person name="Pangilinan J."/>
            <person name="Riley R."/>
            <person name="LaButti K."/>
            <person name="Andreopoulos B."/>
            <person name="Lipzen A."/>
            <person name="Chen C."/>
            <person name="Yan M."/>
            <person name="Daum C."/>
            <person name="Ng V."/>
            <person name="Clum A."/>
            <person name="Steindorff A."/>
            <person name="Ohm R.A."/>
            <person name="Martin F."/>
            <person name="Silar P."/>
            <person name="Natvig D.O."/>
            <person name="Lalanne C."/>
            <person name="Gautier V."/>
            <person name="Ament-Velasquez S.L."/>
            <person name="Kruys A."/>
            <person name="Hutchinson M.I."/>
            <person name="Powell A.J."/>
            <person name="Barry K."/>
            <person name="Miller A.N."/>
            <person name="Grigoriev I.V."/>
            <person name="Debuchy R."/>
            <person name="Gladieux P."/>
            <person name="Hiltunen Thoren M."/>
            <person name="Johannesson H."/>
        </authorList>
    </citation>
    <scope>NUCLEOTIDE SEQUENCE</scope>
    <source>
        <strain evidence="3">PSN243</strain>
    </source>
</reference>
<dbReference type="GO" id="GO:0003677">
    <property type="term" value="F:DNA binding"/>
    <property type="evidence" value="ECO:0007669"/>
    <property type="project" value="InterPro"/>
</dbReference>
<dbReference type="GO" id="GO:0046982">
    <property type="term" value="F:protein heterodimerization activity"/>
    <property type="evidence" value="ECO:0007669"/>
    <property type="project" value="InterPro"/>
</dbReference>
<dbReference type="SUPFAM" id="SSF47113">
    <property type="entry name" value="Histone-fold"/>
    <property type="match status" value="1"/>
</dbReference>